<dbReference type="STRING" id="1255043.TVNIR_0635"/>
<dbReference type="InterPro" id="IPR010982">
    <property type="entry name" value="Lambda_DNA-bd_dom_sf"/>
</dbReference>
<reference evidence="2" key="1">
    <citation type="submission" date="2015-12" db="EMBL/GenBank/DDBJ databases">
        <authorList>
            <person name="Tikhonova T.V."/>
            <person name="Pavlov A.R."/>
            <person name="Beletsky A.V."/>
            <person name="Mardanov A.V."/>
            <person name="Sorokin D.Y."/>
            <person name="Ravin N.V."/>
            <person name="Popov V.O."/>
        </authorList>
    </citation>
    <scope>NUCLEOTIDE SEQUENCE</scope>
    <source>
        <strain evidence="2">DSM 14787</strain>
    </source>
</reference>
<dbReference type="InterPro" id="IPR039554">
    <property type="entry name" value="HigA2-like_HTH"/>
</dbReference>
<evidence type="ECO:0000313" key="2">
    <source>
        <dbReference type="EMBL" id="AGA32335.1"/>
    </source>
</evidence>
<name>L0DTL0_THIND</name>
<dbReference type="EMBL" id="CP003989">
    <property type="protein sequence ID" value="AGA32335.1"/>
    <property type="molecule type" value="Genomic_DNA"/>
</dbReference>
<organism evidence="2 3">
    <name type="scientific">Thioalkalivibrio nitratireducens (strain DSM 14787 / UNIQEM 213 / ALEN2)</name>
    <dbReference type="NCBI Taxonomy" id="1255043"/>
    <lineage>
        <taxon>Bacteria</taxon>
        <taxon>Pseudomonadati</taxon>
        <taxon>Pseudomonadota</taxon>
        <taxon>Gammaproteobacteria</taxon>
        <taxon>Chromatiales</taxon>
        <taxon>Ectothiorhodospiraceae</taxon>
        <taxon>Thioalkalivibrio</taxon>
    </lineage>
</organism>
<dbReference type="KEGG" id="tni:TVNIR_0635"/>
<feature type="domain" description="HTH cro/C1-type" evidence="1">
    <location>
        <begin position="33"/>
        <end position="88"/>
    </location>
</feature>
<dbReference type="OrthoDB" id="9788479at2"/>
<dbReference type="InterPro" id="IPR001387">
    <property type="entry name" value="Cro/C1-type_HTH"/>
</dbReference>
<dbReference type="GO" id="GO:0003677">
    <property type="term" value="F:DNA binding"/>
    <property type="evidence" value="ECO:0007669"/>
    <property type="project" value="InterPro"/>
</dbReference>
<dbReference type="RefSeq" id="WP_015257488.1">
    <property type="nucleotide sequence ID" value="NC_019902.2"/>
</dbReference>
<evidence type="ECO:0000259" key="1">
    <source>
        <dbReference type="PROSITE" id="PS50943"/>
    </source>
</evidence>
<dbReference type="Proteomes" id="UP000010809">
    <property type="component" value="Chromosome"/>
</dbReference>
<accession>L0DTL0</accession>
<dbReference type="PROSITE" id="PS50943">
    <property type="entry name" value="HTH_CROC1"/>
    <property type="match status" value="1"/>
</dbReference>
<keyword evidence="3" id="KW-1185">Reference proteome</keyword>
<protein>
    <submittedName>
        <fullName evidence="2">Transcriptional regulator, XRE family</fullName>
    </submittedName>
</protein>
<proteinExistence type="predicted"/>
<dbReference type="SMART" id="SM00530">
    <property type="entry name" value="HTH_XRE"/>
    <property type="match status" value="1"/>
</dbReference>
<evidence type="ECO:0000313" key="3">
    <source>
        <dbReference type="Proteomes" id="UP000010809"/>
    </source>
</evidence>
<gene>
    <name evidence="2" type="ordered locus">TVNIR_0635</name>
</gene>
<dbReference type="HOGENOM" id="CLU_163934_0_0_6"/>
<dbReference type="Pfam" id="PF13744">
    <property type="entry name" value="HTH_37"/>
    <property type="match status" value="1"/>
</dbReference>
<dbReference type="SUPFAM" id="SSF47413">
    <property type="entry name" value="lambda repressor-like DNA-binding domains"/>
    <property type="match status" value="1"/>
</dbReference>
<dbReference type="Gene3D" id="1.10.260.40">
    <property type="entry name" value="lambda repressor-like DNA-binding domains"/>
    <property type="match status" value="1"/>
</dbReference>
<dbReference type="CDD" id="cd00093">
    <property type="entry name" value="HTH_XRE"/>
    <property type="match status" value="1"/>
</dbReference>
<dbReference type="AlphaFoldDB" id="L0DTL0"/>
<dbReference type="eggNOG" id="COG5606">
    <property type="taxonomic scope" value="Bacteria"/>
</dbReference>
<sequence>MTQIEKGATNIYHDLGFPNAEEMQVKAMLAAKIGEIIKHRHLTQMQAAELLGITQPKLSGMLRGQFRGISESKMIDCLNRLGRDVEIVVRKPSHARKAGHTRVVVV</sequence>